<dbReference type="Gene3D" id="2.10.25.10">
    <property type="entry name" value="Laminin"/>
    <property type="match status" value="3"/>
</dbReference>
<dbReference type="PROSITE" id="PS00010">
    <property type="entry name" value="ASX_HYDROXYL"/>
    <property type="match status" value="3"/>
</dbReference>
<dbReference type="InterPro" id="IPR049883">
    <property type="entry name" value="NOTCH1_EGF-like"/>
</dbReference>
<dbReference type="InterPro" id="IPR001881">
    <property type="entry name" value="EGF-like_Ca-bd_dom"/>
</dbReference>
<dbReference type="Pfam" id="PF00683">
    <property type="entry name" value="TB"/>
    <property type="match status" value="1"/>
</dbReference>
<name>A0A8C4RD47_EPTBU</name>
<feature type="domain" description="EGF-like" evidence="10">
    <location>
        <begin position="93"/>
        <end position="132"/>
    </location>
</feature>
<protein>
    <submittedName>
        <fullName evidence="12">Uncharacterized protein</fullName>
    </submittedName>
</protein>
<keyword evidence="4 9" id="KW-0245">EGF-like domain</keyword>
<keyword evidence="3" id="KW-0272">Extracellular matrix</keyword>
<dbReference type="Gene3D" id="3.90.290.10">
    <property type="entry name" value="TGF-beta binding (TB) domain"/>
    <property type="match status" value="1"/>
</dbReference>
<evidence type="ECO:0000256" key="2">
    <source>
        <dbReference type="ARBA" id="ARBA00022525"/>
    </source>
</evidence>
<dbReference type="Ensembl" id="ENSEBUT00000028367.1">
    <property type="protein sequence ID" value="ENSEBUP00000027791.1"/>
    <property type="gene ID" value="ENSEBUG00000017001.1"/>
</dbReference>
<dbReference type="PROSITE" id="PS50026">
    <property type="entry name" value="EGF_3"/>
    <property type="match status" value="3"/>
</dbReference>
<sequence>MMLTILPPDINECSLDPDICPNGMCENLRGGYRCVCNTGYEADISGKRCIDIDECARSPLLCDNGLCRNTPGSYSCSCPQGYSFNPDTDTCEDVNECEANPCVNGYCKNTAGSFVCECSTGTKVDDTGTICIDSVKGTCWMQILDNRCEVNINGGTMKSECCATLGAAWGSPCEPCELDPGCPQGFSRSHSKNCKGKSCSICYNFNDNVTSSSAYPRQAEYFTFCIPLIGHVRIQIVTKIKSIVLAKHPTCPPGFV</sequence>
<dbReference type="FunFam" id="2.10.25.10:FF:000003">
    <property type="entry name" value="fibrillin-1 isoform X1"/>
    <property type="match status" value="2"/>
</dbReference>
<dbReference type="InterPro" id="IPR018097">
    <property type="entry name" value="EGF_Ca-bd_CS"/>
</dbReference>
<dbReference type="GeneTree" id="ENSGT00950000183158"/>
<dbReference type="InterPro" id="IPR000742">
    <property type="entry name" value="EGF"/>
</dbReference>
<evidence type="ECO:0000259" key="11">
    <source>
        <dbReference type="PROSITE" id="PS51364"/>
    </source>
</evidence>
<dbReference type="Pfam" id="PF07645">
    <property type="entry name" value="EGF_CA"/>
    <property type="match status" value="3"/>
</dbReference>
<feature type="disulfide bond" evidence="9">
    <location>
        <begin position="97"/>
        <end position="107"/>
    </location>
</feature>
<dbReference type="OMA" id="ASWTPRI"/>
<evidence type="ECO:0000256" key="6">
    <source>
        <dbReference type="ARBA" id="ARBA00022737"/>
    </source>
</evidence>
<evidence type="ECO:0000256" key="1">
    <source>
        <dbReference type="ARBA" id="ARBA00004498"/>
    </source>
</evidence>
<evidence type="ECO:0000313" key="12">
    <source>
        <dbReference type="Ensembl" id="ENSEBUP00000027791.1"/>
    </source>
</evidence>
<dbReference type="PANTHER" id="PTHR47333:SF4">
    <property type="entry name" value="EGF-LIKE DOMAIN-CONTAINING PROTEIN"/>
    <property type="match status" value="1"/>
</dbReference>
<evidence type="ECO:0000259" key="10">
    <source>
        <dbReference type="PROSITE" id="PS50026"/>
    </source>
</evidence>
<dbReference type="SUPFAM" id="SSF57184">
    <property type="entry name" value="Growth factor receptor domain"/>
    <property type="match status" value="1"/>
</dbReference>
<organism evidence="12 13">
    <name type="scientific">Eptatretus burgeri</name>
    <name type="common">Inshore hagfish</name>
    <dbReference type="NCBI Taxonomy" id="7764"/>
    <lineage>
        <taxon>Eukaryota</taxon>
        <taxon>Metazoa</taxon>
        <taxon>Chordata</taxon>
        <taxon>Craniata</taxon>
        <taxon>Vertebrata</taxon>
        <taxon>Cyclostomata</taxon>
        <taxon>Myxini</taxon>
        <taxon>Myxiniformes</taxon>
        <taxon>Myxinidae</taxon>
        <taxon>Eptatretinae</taxon>
        <taxon>Eptatretus</taxon>
    </lineage>
</organism>
<keyword evidence="13" id="KW-1185">Reference proteome</keyword>
<dbReference type="PROSITE" id="PS01186">
    <property type="entry name" value="EGF_2"/>
    <property type="match status" value="2"/>
</dbReference>
<keyword evidence="6" id="KW-0677">Repeat</keyword>
<dbReference type="SUPFAM" id="SSF57581">
    <property type="entry name" value="TB module/8-cys domain"/>
    <property type="match status" value="1"/>
</dbReference>
<evidence type="ECO:0000256" key="7">
    <source>
        <dbReference type="ARBA" id="ARBA00023157"/>
    </source>
</evidence>
<dbReference type="InterPro" id="IPR052080">
    <property type="entry name" value="vWF_C/EGF_Fibrillin"/>
</dbReference>
<dbReference type="PROSITE" id="PS51364">
    <property type="entry name" value="TB"/>
    <property type="match status" value="1"/>
</dbReference>
<feature type="domain" description="TB" evidence="11">
    <location>
        <begin position="137"/>
        <end position="176"/>
    </location>
</feature>
<evidence type="ECO:0000313" key="13">
    <source>
        <dbReference type="Proteomes" id="UP000694388"/>
    </source>
</evidence>
<evidence type="ECO:0000256" key="8">
    <source>
        <dbReference type="ARBA" id="ARBA00023180"/>
    </source>
</evidence>
<dbReference type="InterPro" id="IPR017878">
    <property type="entry name" value="TB_dom"/>
</dbReference>
<proteinExistence type="predicted"/>
<dbReference type="CDD" id="cd00054">
    <property type="entry name" value="EGF_CA"/>
    <property type="match status" value="2"/>
</dbReference>
<dbReference type="InterPro" id="IPR000152">
    <property type="entry name" value="EGF-type_Asp/Asn_hydroxyl_site"/>
</dbReference>
<feature type="domain" description="EGF-like" evidence="10">
    <location>
        <begin position="9"/>
        <end position="50"/>
    </location>
</feature>
<dbReference type="InterPro" id="IPR036773">
    <property type="entry name" value="TB_dom_sf"/>
</dbReference>
<comment type="caution">
    <text evidence="9">Lacks conserved residue(s) required for the propagation of feature annotation.</text>
</comment>
<dbReference type="InterPro" id="IPR009030">
    <property type="entry name" value="Growth_fac_rcpt_cys_sf"/>
</dbReference>
<reference evidence="12" key="2">
    <citation type="submission" date="2025-09" db="UniProtKB">
        <authorList>
            <consortium name="Ensembl"/>
        </authorList>
    </citation>
    <scope>IDENTIFICATION</scope>
</reference>
<keyword evidence="7 9" id="KW-1015">Disulfide bond</keyword>
<evidence type="ECO:0000256" key="5">
    <source>
        <dbReference type="ARBA" id="ARBA00022729"/>
    </source>
</evidence>
<dbReference type="PROSITE" id="PS01187">
    <property type="entry name" value="EGF_CA"/>
    <property type="match status" value="2"/>
</dbReference>
<dbReference type="SMART" id="SM00181">
    <property type="entry name" value="EGF"/>
    <property type="match status" value="3"/>
</dbReference>
<evidence type="ECO:0000256" key="9">
    <source>
        <dbReference type="PROSITE-ProRule" id="PRU00076"/>
    </source>
</evidence>
<keyword evidence="8" id="KW-0325">Glycoprotein</keyword>
<dbReference type="GO" id="GO:0005509">
    <property type="term" value="F:calcium ion binding"/>
    <property type="evidence" value="ECO:0007669"/>
    <property type="project" value="InterPro"/>
</dbReference>
<feature type="domain" description="EGF-like" evidence="10">
    <location>
        <begin position="51"/>
        <end position="92"/>
    </location>
</feature>
<evidence type="ECO:0000256" key="3">
    <source>
        <dbReference type="ARBA" id="ARBA00022530"/>
    </source>
</evidence>
<reference evidence="12" key="1">
    <citation type="submission" date="2025-08" db="UniProtKB">
        <authorList>
            <consortium name="Ensembl"/>
        </authorList>
    </citation>
    <scope>IDENTIFICATION</scope>
</reference>
<accession>A0A8C4RD47</accession>
<keyword evidence="5" id="KW-0732">Signal</keyword>
<comment type="subcellular location">
    <subcellularLocation>
        <location evidence="1">Secreted</location>
        <location evidence="1">Extracellular space</location>
        <location evidence="1">Extracellular matrix</location>
    </subcellularLocation>
</comment>
<evidence type="ECO:0000256" key="4">
    <source>
        <dbReference type="ARBA" id="ARBA00022536"/>
    </source>
</evidence>
<dbReference type="Proteomes" id="UP000694388">
    <property type="component" value="Unplaced"/>
</dbReference>
<keyword evidence="2" id="KW-0964">Secreted</keyword>
<dbReference type="PANTHER" id="PTHR47333">
    <property type="entry name" value="VON WILLEBRAND FACTOR C AND EGF DOMAIN-CONTAINING PROTEIN"/>
    <property type="match status" value="1"/>
</dbReference>
<dbReference type="SMART" id="SM00179">
    <property type="entry name" value="EGF_CA"/>
    <property type="match status" value="3"/>
</dbReference>
<dbReference type="AlphaFoldDB" id="A0A8C4RD47"/>